<feature type="region of interest" description="Disordered" evidence="1">
    <location>
        <begin position="429"/>
        <end position="452"/>
    </location>
</feature>
<dbReference type="InParanoid" id="A2EUE3"/>
<evidence type="ECO:0000313" key="3">
    <source>
        <dbReference type="Proteomes" id="UP000001542"/>
    </source>
</evidence>
<proteinExistence type="predicted"/>
<keyword evidence="3" id="KW-1185">Reference proteome</keyword>
<feature type="region of interest" description="Disordered" evidence="1">
    <location>
        <begin position="97"/>
        <end position="117"/>
    </location>
</feature>
<feature type="compositionally biased region" description="Low complexity" evidence="1">
    <location>
        <begin position="285"/>
        <end position="295"/>
    </location>
</feature>
<gene>
    <name evidence="2" type="ORF">TVAG_473260</name>
</gene>
<feature type="compositionally biased region" description="Polar residues" evidence="1">
    <location>
        <begin position="97"/>
        <end position="112"/>
    </location>
</feature>
<sequence length="626" mass="71482">MENFFDIVMFIILCLNRPLIDKIPAPLQKISVTPKQNQQKMEVVNKNLNSVENLKPLKLIDTGVRLPAENNAKDFFGYHFGDSKAYFDEYHRNSRFLSNTNNQPSPSGSESSVLKPRGPIRPRVLVRHSSQHSSDHSPTENNIKDDIFQFFAPVTTFTYGVRNSKSTPDTINEHTTPVPKRGEDGYALFSQEKPKGLYKSNMVNLVEYSEKCKDQSFSEQYPSLCKEVNSLEANFDWWSVFGPFKTSGTYVRPFKTSFINNNQQEFPSTEEMDSTDAYTDDLRNSKSSPNSDDPSCPWCGQVKALKPVKINSRLSKAQTGYKQSDKIVDLPEECKKDPSKCNISHYIYSTHFGQGGTLKGGLVYEKYLNSDTNDLWDFQRIPGSADGFPHSRYMIDVNGQKELPSTEKRLKPLKLADTSVQLHETYTDSIKNSRPAIPKRPLNSQSTSGNDNEEICKFIPPDECERIFGPGSASPRSFGIDQAAYSSNDNLNKPVKDSDAEENFWWLFNPPKAHADELHNSKQTVPKRPRVLPRVLPVERQESETNQEEPPYCIGCGMYLQKEQNKESYSFEPNMVNFIEYSEKCKDQTFSEKYPSLCKEIDILESNFDLWEFFKPFKTAGTIIRH</sequence>
<organism evidence="2 3">
    <name type="scientific">Trichomonas vaginalis (strain ATCC PRA-98 / G3)</name>
    <dbReference type="NCBI Taxonomy" id="412133"/>
    <lineage>
        <taxon>Eukaryota</taxon>
        <taxon>Metamonada</taxon>
        <taxon>Parabasalia</taxon>
        <taxon>Trichomonadida</taxon>
        <taxon>Trichomonadidae</taxon>
        <taxon>Trichomonas</taxon>
    </lineage>
</organism>
<dbReference type="Proteomes" id="UP000001542">
    <property type="component" value="Unassembled WGS sequence"/>
</dbReference>
<feature type="region of interest" description="Disordered" evidence="1">
    <location>
        <begin position="265"/>
        <end position="295"/>
    </location>
</feature>
<dbReference type="VEuPathDB" id="TrichDB:TVAG_473260"/>
<name>A2EUE3_TRIV3</name>
<reference evidence="2" key="2">
    <citation type="journal article" date="2007" name="Science">
        <title>Draft genome sequence of the sexually transmitted pathogen Trichomonas vaginalis.</title>
        <authorList>
            <person name="Carlton J.M."/>
            <person name="Hirt R.P."/>
            <person name="Silva J.C."/>
            <person name="Delcher A.L."/>
            <person name="Schatz M."/>
            <person name="Zhao Q."/>
            <person name="Wortman J.R."/>
            <person name="Bidwell S.L."/>
            <person name="Alsmark U.C.M."/>
            <person name="Besteiro S."/>
            <person name="Sicheritz-Ponten T."/>
            <person name="Noel C.J."/>
            <person name="Dacks J.B."/>
            <person name="Foster P.G."/>
            <person name="Simillion C."/>
            <person name="Van de Peer Y."/>
            <person name="Miranda-Saavedra D."/>
            <person name="Barton G.J."/>
            <person name="Westrop G.D."/>
            <person name="Mueller S."/>
            <person name="Dessi D."/>
            <person name="Fiori P.L."/>
            <person name="Ren Q."/>
            <person name="Paulsen I."/>
            <person name="Zhang H."/>
            <person name="Bastida-Corcuera F.D."/>
            <person name="Simoes-Barbosa A."/>
            <person name="Brown M.T."/>
            <person name="Hayes R.D."/>
            <person name="Mukherjee M."/>
            <person name="Okumura C.Y."/>
            <person name="Schneider R."/>
            <person name="Smith A.J."/>
            <person name="Vanacova S."/>
            <person name="Villalvazo M."/>
            <person name="Haas B.J."/>
            <person name="Pertea M."/>
            <person name="Feldblyum T.V."/>
            <person name="Utterback T.R."/>
            <person name="Shu C.L."/>
            <person name="Osoegawa K."/>
            <person name="de Jong P.J."/>
            <person name="Hrdy I."/>
            <person name="Horvathova L."/>
            <person name="Zubacova Z."/>
            <person name="Dolezal P."/>
            <person name="Malik S.B."/>
            <person name="Logsdon J.M. Jr."/>
            <person name="Henze K."/>
            <person name="Gupta A."/>
            <person name="Wang C.C."/>
            <person name="Dunne R.L."/>
            <person name="Upcroft J.A."/>
            <person name="Upcroft P."/>
            <person name="White O."/>
            <person name="Salzberg S.L."/>
            <person name="Tang P."/>
            <person name="Chiu C.-H."/>
            <person name="Lee Y.-S."/>
            <person name="Embley T.M."/>
            <person name="Coombs G.H."/>
            <person name="Mottram J.C."/>
            <person name="Tachezy J."/>
            <person name="Fraser-Liggett C.M."/>
            <person name="Johnson P.J."/>
        </authorList>
    </citation>
    <scope>NUCLEOTIDE SEQUENCE [LARGE SCALE GENOMIC DNA]</scope>
    <source>
        <strain evidence="2">G3</strain>
    </source>
</reference>
<protein>
    <submittedName>
        <fullName evidence="2">Uncharacterized protein</fullName>
    </submittedName>
</protein>
<dbReference type="VEuPathDB" id="TrichDB:TVAGG3_0317530"/>
<feature type="region of interest" description="Disordered" evidence="1">
    <location>
        <begin position="165"/>
        <end position="184"/>
    </location>
</feature>
<dbReference type="EMBL" id="DS113496">
    <property type="protein sequence ID" value="EAY03702.1"/>
    <property type="molecule type" value="Genomic_DNA"/>
</dbReference>
<accession>A2EUE3</accession>
<evidence type="ECO:0000256" key="1">
    <source>
        <dbReference type="SAM" id="MobiDB-lite"/>
    </source>
</evidence>
<reference evidence="2" key="1">
    <citation type="submission" date="2006-10" db="EMBL/GenBank/DDBJ databases">
        <authorList>
            <person name="Amadeo P."/>
            <person name="Zhao Q."/>
            <person name="Wortman J."/>
            <person name="Fraser-Liggett C."/>
            <person name="Carlton J."/>
        </authorList>
    </citation>
    <scope>NUCLEOTIDE SEQUENCE</scope>
    <source>
        <strain evidence="2">G3</strain>
    </source>
</reference>
<dbReference type="AlphaFoldDB" id="A2EUE3"/>
<evidence type="ECO:0000313" key="2">
    <source>
        <dbReference type="EMBL" id="EAY03702.1"/>
    </source>
</evidence>
<feature type="compositionally biased region" description="Polar residues" evidence="1">
    <location>
        <begin position="165"/>
        <end position="175"/>
    </location>
</feature>